<accession>A0A0T5P9W3</accession>
<dbReference type="Pfam" id="PF13531">
    <property type="entry name" value="SBP_bac_11"/>
    <property type="match status" value="1"/>
</dbReference>
<evidence type="ECO:0000256" key="4">
    <source>
        <dbReference type="SAM" id="SignalP"/>
    </source>
</evidence>
<dbReference type="STRING" id="540747.SAMN04488031_101471"/>
<dbReference type="EMBL" id="CP031598">
    <property type="protein sequence ID" value="QEW27065.1"/>
    <property type="molecule type" value="Genomic_DNA"/>
</dbReference>
<keyword evidence="2" id="KW-0479">Metal-binding</keyword>
<dbReference type="NCBIfam" id="TIGR01256">
    <property type="entry name" value="modA"/>
    <property type="match status" value="1"/>
</dbReference>
<evidence type="ECO:0000313" key="8">
    <source>
        <dbReference type="Proteomes" id="UP000325785"/>
    </source>
</evidence>
<evidence type="ECO:0000313" key="6">
    <source>
        <dbReference type="EMBL" id="QEW27065.1"/>
    </source>
</evidence>
<reference evidence="5 7" key="1">
    <citation type="submission" date="2015-04" db="EMBL/GenBank/DDBJ databases">
        <title>The draft genome sequence of Roseovarius indicus B108T.</title>
        <authorList>
            <person name="Li G."/>
            <person name="Lai Q."/>
            <person name="Shao Z."/>
            <person name="Yan P."/>
        </authorList>
    </citation>
    <scope>NUCLEOTIDE SEQUENCE [LARGE SCALE GENOMIC DNA]</scope>
    <source>
        <strain evidence="5 7">B108</strain>
    </source>
</reference>
<protein>
    <submittedName>
        <fullName evidence="5">Molybdate ABC transporter substrate-binding protein</fullName>
    </submittedName>
    <submittedName>
        <fullName evidence="6">Molybdate-binding periplasmic protein</fullName>
    </submittedName>
</protein>
<dbReference type="SUPFAM" id="SSF53850">
    <property type="entry name" value="Periplasmic binding protein-like II"/>
    <property type="match status" value="1"/>
</dbReference>
<dbReference type="OrthoDB" id="516817at2"/>
<gene>
    <name evidence="6" type="primary">modA_2</name>
    <name evidence="6" type="ORF">RIdsm_02874</name>
    <name evidence="5" type="ORF">XM52_08125</name>
</gene>
<evidence type="ECO:0000256" key="3">
    <source>
        <dbReference type="ARBA" id="ARBA00022729"/>
    </source>
</evidence>
<keyword evidence="3 4" id="KW-0732">Signal</keyword>
<sequence>MLRQSMFAALLGIAMTPAQAEDISLFAAGSLRAALSEVAEDFTQTYGTPVAATFGPSGLMRERIEAGETAHVFASANMRHPRTLESAGKGGPVVLFARNRLCALARPDVEVSSDTLLEVILKPETRLGTSTPKADPSGDYAFELFDKSGHAETLKAKALQLTGGPDSETPPGGRNAYAWVLDSDQADIFLTYCTNAVLARKEVPELQIVQVPEALSVGADYGLIVLDGAPTAASRLAMHILSPAGQAVLADYGFDAAGVPEVD</sequence>
<keyword evidence="7" id="KW-1185">Reference proteome</keyword>
<dbReference type="Proteomes" id="UP000051401">
    <property type="component" value="Unassembled WGS sequence"/>
</dbReference>
<evidence type="ECO:0000256" key="1">
    <source>
        <dbReference type="ARBA" id="ARBA00009175"/>
    </source>
</evidence>
<dbReference type="PANTHER" id="PTHR30632:SF0">
    <property type="entry name" value="SULFATE-BINDING PROTEIN"/>
    <property type="match status" value="1"/>
</dbReference>
<reference evidence="6 8" key="2">
    <citation type="submission" date="2018-08" db="EMBL/GenBank/DDBJ databases">
        <title>Genetic Globetrotter - A new plasmid hitch-hiking vast phylogenetic and geographic distances.</title>
        <authorList>
            <person name="Vollmers J."/>
            <person name="Petersen J."/>
        </authorList>
    </citation>
    <scope>NUCLEOTIDE SEQUENCE [LARGE SCALE GENOMIC DNA]</scope>
    <source>
        <strain evidence="6 8">DSM 26383</strain>
    </source>
</reference>
<dbReference type="GO" id="GO:0015689">
    <property type="term" value="P:molybdate ion transport"/>
    <property type="evidence" value="ECO:0007669"/>
    <property type="project" value="InterPro"/>
</dbReference>
<dbReference type="PATRIC" id="fig|540747.5.peg.4412"/>
<dbReference type="GO" id="GO:0030973">
    <property type="term" value="F:molybdate ion binding"/>
    <property type="evidence" value="ECO:0007669"/>
    <property type="project" value="TreeGrafter"/>
</dbReference>
<comment type="similarity">
    <text evidence="1">Belongs to the bacterial solute-binding protein ModA family.</text>
</comment>
<proteinExistence type="inferred from homology"/>
<dbReference type="Gene3D" id="3.40.190.10">
    <property type="entry name" value="Periplasmic binding protein-like II"/>
    <property type="match status" value="2"/>
</dbReference>
<dbReference type="NCBIfam" id="NF002917">
    <property type="entry name" value="PRK03537.1-3"/>
    <property type="match status" value="1"/>
</dbReference>
<dbReference type="PANTHER" id="PTHR30632">
    <property type="entry name" value="MOLYBDATE-BINDING PERIPLASMIC PROTEIN"/>
    <property type="match status" value="1"/>
</dbReference>
<dbReference type="InterPro" id="IPR005950">
    <property type="entry name" value="ModA"/>
</dbReference>
<feature type="signal peptide" evidence="4">
    <location>
        <begin position="1"/>
        <end position="20"/>
    </location>
</feature>
<dbReference type="RefSeq" id="WP_057815150.1">
    <property type="nucleotide sequence ID" value="NZ_FOMY01000001.1"/>
</dbReference>
<dbReference type="EMBL" id="LAXI01000004">
    <property type="protein sequence ID" value="KRS18119.1"/>
    <property type="molecule type" value="Genomic_DNA"/>
</dbReference>
<organism evidence="5 7">
    <name type="scientific">Roseovarius indicus</name>
    <dbReference type="NCBI Taxonomy" id="540747"/>
    <lineage>
        <taxon>Bacteria</taxon>
        <taxon>Pseudomonadati</taxon>
        <taxon>Pseudomonadota</taxon>
        <taxon>Alphaproteobacteria</taxon>
        <taxon>Rhodobacterales</taxon>
        <taxon>Roseobacteraceae</taxon>
        <taxon>Roseovarius</taxon>
    </lineage>
</organism>
<dbReference type="Proteomes" id="UP000325785">
    <property type="component" value="Chromosome"/>
</dbReference>
<evidence type="ECO:0000256" key="2">
    <source>
        <dbReference type="ARBA" id="ARBA00022723"/>
    </source>
</evidence>
<name>A0A0T5P9W3_9RHOB</name>
<evidence type="ECO:0000313" key="5">
    <source>
        <dbReference type="EMBL" id="KRS18119.1"/>
    </source>
</evidence>
<dbReference type="NCBIfam" id="NF002918">
    <property type="entry name" value="PRK03537.1-4"/>
    <property type="match status" value="1"/>
</dbReference>
<dbReference type="GO" id="GO:0046872">
    <property type="term" value="F:metal ion binding"/>
    <property type="evidence" value="ECO:0007669"/>
    <property type="project" value="UniProtKB-KW"/>
</dbReference>
<feature type="chain" id="PRO_5010437502" evidence="4">
    <location>
        <begin position="21"/>
        <end position="263"/>
    </location>
</feature>
<dbReference type="KEGG" id="rid:RIdsm_02874"/>
<dbReference type="InterPro" id="IPR050682">
    <property type="entry name" value="ModA/WtpA"/>
</dbReference>
<evidence type="ECO:0000313" key="7">
    <source>
        <dbReference type="Proteomes" id="UP000051401"/>
    </source>
</evidence>
<dbReference type="AlphaFoldDB" id="A0A0T5P9W3"/>